<reference evidence="3 4" key="1">
    <citation type="journal article" date="2013" name="Nat. Genet.">
        <title>The genome of the hydatid tapeworm Echinococcus granulosus.</title>
        <authorList>
            <person name="Zheng H."/>
            <person name="Zhang W."/>
            <person name="Zhang L."/>
            <person name="Zhang Z."/>
            <person name="Li J."/>
            <person name="Lu G."/>
            <person name="Zhu Y."/>
            <person name="Wang Y."/>
            <person name="Huang Y."/>
            <person name="Liu J."/>
            <person name="Kang H."/>
            <person name="Chen J."/>
            <person name="Wang L."/>
            <person name="Chen A."/>
            <person name="Yu S."/>
            <person name="Gao Z."/>
            <person name="Jin L."/>
            <person name="Gu W."/>
            <person name="Wang Z."/>
            <person name="Zhao L."/>
            <person name="Shi B."/>
            <person name="Wen H."/>
            <person name="Lin R."/>
            <person name="Jones M.K."/>
            <person name="Brejova B."/>
            <person name="Vinar T."/>
            <person name="Zhao G."/>
            <person name="McManus D.P."/>
            <person name="Chen Z."/>
            <person name="Zhou Y."/>
            <person name="Wang S."/>
        </authorList>
    </citation>
    <scope>NUCLEOTIDE SEQUENCE [LARGE SCALE GENOMIC DNA]</scope>
</reference>
<evidence type="ECO:0000256" key="1">
    <source>
        <dbReference type="RuleBase" id="RU367072"/>
    </source>
</evidence>
<dbReference type="RefSeq" id="XP_024349619.1">
    <property type="nucleotide sequence ID" value="XM_024495959.1"/>
</dbReference>
<dbReference type="GO" id="GO:0005634">
    <property type="term" value="C:nucleus"/>
    <property type="evidence" value="ECO:0007669"/>
    <property type="project" value="UniProtKB-SubCell"/>
</dbReference>
<keyword evidence="4" id="KW-1185">Reference proteome</keyword>
<dbReference type="InterPro" id="IPR016024">
    <property type="entry name" value="ARM-type_fold"/>
</dbReference>
<accession>W6UAI5</accession>
<dbReference type="OMA" id="QHRINDI"/>
<dbReference type="PANTHER" id="PTHR12891:SF0">
    <property type="entry name" value="MMS19 NUCLEOTIDE EXCISION REPAIR PROTEIN HOMOLOG"/>
    <property type="match status" value="1"/>
</dbReference>
<dbReference type="GO" id="GO:0006281">
    <property type="term" value="P:DNA repair"/>
    <property type="evidence" value="ECO:0007669"/>
    <property type="project" value="UniProtKB-UniRule"/>
</dbReference>
<feature type="domain" description="MMS19 N-terminal" evidence="2">
    <location>
        <begin position="8"/>
        <end position="249"/>
    </location>
</feature>
<dbReference type="PANTHER" id="PTHR12891">
    <property type="entry name" value="DNA REPAIR/TRANSCRIPTION PROTEIN MET18/MMS19"/>
    <property type="match status" value="1"/>
</dbReference>
<dbReference type="Proteomes" id="UP000019149">
    <property type="component" value="Unassembled WGS sequence"/>
</dbReference>
<comment type="caution">
    <text evidence="3">The sequence shown here is derived from an EMBL/GenBank/DDBJ whole genome shotgun (WGS) entry which is preliminary data.</text>
</comment>
<dbReference type="GO" id="GO:0005819">
    <property type="term" value="C:spindle"/>
    <property type="evidence" value="ECO:0007669"/>
    <property type="project" value="UniProtKB-SubCell"/>
</dbReference>
<dbReference type="GO" id="GO:0097361">
    <property type="term" value="C:cytosolic [4Fe-4S] assembly targeting complex"/>
    <property type="evidence" value="ECO:0007669"/>
    <property type="project" value="UniProtKB-UniRule"/>
</dbReference>
<gene>
    <name evidence="3" type="ORF">EGR_06710</name>
</gene>
<comment type="similarity">
    <text evidence="1">Belongs to the MET18/MMS19 family.</text>
</comment>
<keyword evidence="1" id="KW-0539">Nucleus</keyword>
<sequence>MSELLNLVEFLHAGLTSPDGSLQKDAFKKLNNGIRSRPPKCFTDSEVFYVVEFYVSRLILSDPDLIGIILDGILWLAEQQLLGADCAVKICGDGLFSSLHIPSLRKNERRVAYRLLLALISCDRTRSGLILMKLEFVRGFIGSLEGEKDPECLMLVFSMHPLVLQHFELAHLAEEHFDCMAAYFPVDYTPPPGSTSVVSRARLAERLRTCLWAARHLDGGLLLPLLIEKATARRPEARTDALGLLADCLIGTLHAASFLSEFLLILPPKQRDPIPTAHVTAYIFALCNLVSQLATELDTSCDTEDISQTLSIVAGLALTYRGGPEEMDFVEILLKCLWPEERAEEASPEVDGWFAMAPGSAHGISKVAPQNLFADCLLTGVLASPSGPLLARLFHRLAAPLLWPKVDPLPTDDCFYQIKFEEIIMWTPHILFLNRLLSHFSRCKNLSFEDLQTKEEDVRAIVFNFSHTLKRSCCDLRMCDGDNQRSLTEIAAFGLLCRLLSLLRNDDEVRKTFLEFCPHVLEHMVSTEGTETPLYALRMEQQCLLAKLVSQFSLGEDGLLLLLFKLLQGDSSVELEGVAIEVLQRASCNSDVILNNLFTLLFQRCSDPVSLTPVLQMVSAVLFVTKSLQNSDENNLLPFLAHILQHRINDIFNVAERLIGELPREEAKSCLLDLLSSIRLVSSSLSEVHQVEIFTSLVEFGKTRQPSNSYAAVLFDCEIISALRPKLPDILLKEIVDLLFNFFTVFISNHHSTNSSLRSIVFNELCVCSATLINKFPGSGVAEILAKVLNLLLAHMDEGGRGASFVPTSRFVVLTLRGLLVSQLSATATARKRLLEHLLDILLSTNVPCPTQGLQRACLLCSLHLLLPLREAADVDIGLETEVELEPLCLDEEITHCLVNPLAVQKCFCLVGLRLRTAWQLLREVAGPSSEQASLEEAFLHGYLRLASLLPDNIVDDYASNALEAAVLGVIGDARHAMGQQTQALGLFVIARLAAHRPAPSILSSSSFSLPSSPDATDDFLEKLLCLRVTCASADSSLRTASSLRFNLARCLRFLVDLPPAVTARHRGAIRRLLEDLLDDDCQSVRLEAARAHNDWCLKV</sequence>
<dbReference type="CTD" id="36342425"/>
<evidence type="ECO:0000259" key="2">
    <source>
        <dbReference type="Pfam" id="PF14500"/>
    </source>
</evidence>
<evidence type="ECO:0000313" key="3">
    <source>
        <dbReference type="EMBL" id="EUB58423.1"/>
    </source>
</evidence>
<dbReference type="KEGG" id="egl:EGR_06710"/>
<dbReference type="InterPro" id="IPR039920">
    <property type="entry name" value="MMS19"/>
</dbReference>
<dbReference type="GeneID" id="36342425"/>
<dbReference type="SUPFAM" id="SSF48371">
    <property type="entry name" value="ARM repeat"/>
    <property type="match status" value="1"/>
</dbReference>
<protein>
    <recommendedName>
        <fullName evidence="1">MMS19 nucleotide excision repair protein</fullName>
    </recommendedName>
</protein>
<dbReference type="AlphaFoldDB" id="W6UAI5"/>
<dbReference type="GO" id="GO:0051604">
    <property type="term" value="P:protein maturation"/>
    <property type="evidence" value="ECO:0007669"/>
    <property type="project" value="UniProtKB-UniRule"/>
</dbReference>
<proteinExistence type="inferred from homology"/>
<name>W6UAI5_ECHGR</name>
<organism evidence="3 4">
    <name type="scientific">Echinococcus granulosus</name>
    <name type="common">Hydatid tapeworm</name>
    <dbReference type="NCBI Taxonomy" id="6210"/>
    <lineage>
        <taxon>Eukaryota</taxon>
        <taxon>Metazoa</taxon>
        <taxon>Spiralia</taxon>
        <taxon>Lophotrochozoa</taxon>
        <taxon>Platyhelminthes</taxon>
        <taxon>Cestoda</taxon>
        <taxon>Eucestoda</taxon>
        <taxon>Cyclophyllidea</taxon>
        <taxon>Taeniidae</taxon>
        <taxon>Echinococcus</taxon>
        <taxon>Echinococcus granulosus group</taxon>
    </lineage>
</organism>
<keyword evidence="1" id="KW-0963">Cytoplasm</keyword>
<comment type="subcellular location">
    <subcellularLocation>
        <location evidence="1">Cytoplasm</location>
        <location evidence="1">Cytoskeleton</location>
        <location evidence="1">Spindle</location>
    </subcellularLocation>
    <subcellularLocation>
        <location evidence="1">Nucleus</location>
    </subcellularLocation>
</comment>
<dbReference type="OrthoDB" id="342900at2759"/>
<comment type="function">
    <text evidence="1">Key component of the cytosolic iron-sulfur protein assembly (CIA) complex, a multiprotein complex that mediates the incorporation of iron-sulfur cluster into apoproteins specifically involved in DNA metabolism and genomic integrity. In the CIA complex, MMS19 acts as an adapter between early-acting CIA components and a subset of cellular target iron-sulfur proteins.</text>
</comment>
<dbReference type="InterPro" id="IPR029240">
    <property type="entry name" value="MMS19_N"/>
</dbReference>
<dbReference type="Pfam" id="PF14500">
    <property type="entry name" value="MMS19_N"/>
    <property type="match status" value="1"/>
</dbReference>
<dbReference type="STRING" id="6210.W6UAI5"/>
<dbReference type="EMBL" id="APAU02000062">
    <property type="protein sequence ID" value="EUB58423.1"/>
    <property type="molecule type" value="Genomic_DNA"/>
</dbReference>
<comment type="subunit">
    <text evidence="1">Component of the CIA complex.</text>
</comment>
<keyword evidence="1" id="KW-0206">Cytoskeleton</keyword>
<dbReference type="GO" id="GO:0016226">
    <property type="term" value="P:iron-sulfur cluster assembly"/>
    <property type="evidence" value="ECO:0007669"/>
    <property type="project" value="UniProtKB-UniRule"/>
</dbReference>
<keyword evidence="1" id="KW-0227">DNA damage</keyword>
<evidence type="ECO:0000313" key="4">
    <source>
        <dbReference type="Proteomes" id="UP000019149"/>
    </source>
</evidence>
<keyword evidence="1" id="KW-0234">DNA repair</keyword>